<dbReference type="KEGG" id="pes:SOPEG_2668"/>
<feature type="compositionally biased region" description="Low complexity" evidence="1">
    <location>
        <begin position="373"/>
        <end position="385"/>
    </location>
</feature>
<dbReference type="AlphaFoldDB" id="W0HKA8"/>
<dbReference type="PATRIC" id="fig|2342.5.peg.2844"/>
<dbReference type="HOGENOM" id="CLU_655362_0_0_6"/>
<dbReference type="Proteomes" id="UP000019025">
    <property type="component" value="Chromosome"/>
</dbReference>
<accession>W0HKA8</accession>
<evidence type="ECO:0000313" key="3">
    <source>
        <dbReference type="Proteomes" id="UP000019025"/>
    </source>
</evidence>
<evidence type="ECO:0000256" key="1">
    <source>
        <dbReference type="SAM" id="MobiDB-lite"/>
    </source>
</evidence>
<proteinExistence type="predicted"/>
<reference evidence="2 3" key="1">
    <citation type="journal article" date="2014" name="Genome Biol. Evol.">
        <title>Genome degeneration and adaptation in a nascent stage of symbiosis.</title>
        <authorList>
            <person name="Oakeson K.F."/>
            <person name="Gil R."/>
            <person name="Clayton A.L."/>
            <person name="Dunn D.M."/>
            <person name="von Niederhausern A.C."/>
            <person name="Hamil C."/>
            <person name="Aoyagi A."/>
            <person name="Duval B."/>
            <person name="Baca A."/>
            <person name="Silva F.J."/>
            <person name="Vallier A."/>
            <person name="Jackson D.G."/>
            <person name="Latorre A."/>
            <person name="Weiss R.B."/>
            <person name="Heddi A."/>
            <person name="Moya A."/>
            <person name="Dale C."/>
        </authorList>
    </citation>
    <scope>NUCLEOTIDE SEQUENCE [LARGE SCALE GENOMIC DNA]</scope>
    <source>
        <strain evidence="3">none</strain>
    </source>
</reference>
<gene>
    <name evidence="2" type="ORF">SOPEG_2668</name>
</gene>
<evidence type="ECO:0000313" key="2">
    <source>
        <dbReference type="EMBL" id="AHF74306.1"/>
    </source>
</evidence>
<dbReference type="RefSeq" id="WP_025245862.1">
    <property type="nucleotide sequence ID" value="NZ_CP006568.1"/>
</dbReference>
<feature type="region of interest" description="Disordered" evidence="1">
    <location>
        <begin position="373"/>
        <end position="422"/>
    </location>
</feature>
<keyword evidence="3" id="KW-1185">Reference proteome</keyword>
<name>W0HKA8_9GAMM</name>
<dbReference type="eggNOG" id="ENOG5034862">
    <property type="taxonomic scope" value="Bacteria"/>
</dbReference>
<sequence length="422" mass="47275">MPIVFSMPNRHILLSDQKVAQVLNANTVQEATRINNIAEFVSGIIDWFREGTQKKEIIALFHILQESQSGATAMPEYRRLEKFIQLRRLALPEYQSQFQLQILAPTARYDWGYALKVNGQTLFQCDNVVTKSKNGDADPLPVFHATNLRMKMEDAVYQTLRLQADGALHYLPLYKKASLSHLFDVKHTDLDRLMDKLQTREYCLENLETIDNYKYGISFDAVFKNGNRISISDANAAAWRAGDETLREKLASKRYADWDALLGEGYRSKDDRVLRALTAPLKRDYCDVINHAEVLTAPGLCDFHNALREIAIADTDLFDLWDLANEVGGYEDDRLSCGVGDHLLNLQCGDDDAREDDVDSLLWLDDSGLFSDSDGGSESVESLPAAMPPMPSLTPLASSLPLTSPPLSPLSAIASRSLREDA</sequence>
<dbReference type="EMBL" id="CP006568">
    <property type="protein sequence ID" value="AHF74306.1"/>
    <property type="molecule type" value="Genomic_DNA"/>
</dbReference>
<protein>
    <submittedName>
        <fullName evidence="2">Uncharacterized protein</fullName>
    </submittedName>
</protein>
<organism evidence="2 3">
    <name type="scientific">Candidatus Sodalis pierantonii str. SOPE</name>
    <dbReference type="NCBI Taxonomy" id="2342"/>
    <lineage>
        <taxon>Bacteria</taxon>
        <taxon>Pseudomonadati</taxon>
        <taxon>Pseudomonadota</taxon>
        <taxon>Gammaproteobacteria</taxon>
        <taxon>Enterobacterales</taxon>
        <taxon>Bruguierivoracaceae</taxon>
        <taxon>Sodalis</taxon>
    </lineage>
</organism>
<feature type="compositionally biased region" description="Low complexity" evidence="1">
    <location>
        <begin position="393"/>
        <end position="402"/>
    </location>
</feature>